<dbReference type="CDD" id="cd06186">
    <property type="entry name" value="NOX_Duox_like_FAD_NADP"/>
    <property type="match status" value="1"/>
</dbReference>
<dbReference type="InterPro" id="IPR051410">
    <property type="entry name" value="Ferric/Cupric_Reductase"/>
</dbReference>
<dbReference type="SFLD" id="SFLDS00052">
    <property type="entry name" value="Ferric_Reductase_Domain"/>
    <property type="match status" value="1"/>
</dbReference>
<dbReference type="Gene3D" id="3.40.50.80">
    <property type="entry name" value="Nucleotide-binding domain of ferredoxin-NADP reductase (FNR) module"/>
    <property type="match status" value="1"/>
</dbReference>
<evidence type="ECO:0000256" key="3">
    <source>
        <dbReference type="ARBA" id="ARBA00022692"/>
    </source>
</evidence>
<evidence type="ECO:0000256" key="5">
    <source>
        <dbReference type="ARBA" id="ARBA00023065"/>
    </source>
</evidence>
<keyword evidence="6 8" id="KW-0472">Membrane</keyword>
<dbReference type="SUPFAM" id="SSF52343">
    <property type="entry name" value="Ferredoxin reductase-like, C-terminal NADP-linked domain"/>
    <property type="match status" value="1"/>
</dbReference>
<dbReference type="GO" id="GO:0005886">
    <property type="term" value="C:plasma membrane"/>
    <property type="evidence" value="ECO:0007669"/>
    <property type="project" value="TreeGrafter"/>
</dbReference>
<keyword evidence="5" id="KW-0406">Ion transport</keyword>
<feature type="transmembrane region" description="Helical" evidence="8">
    <location>
        <begin position="226"/>
        <end position="245"/>
    </location>
</feature>
<evidence type="ECO:0000256" key="9">
    <source>
        <dbReference type="SAM" id="SignalP"/>
    </source>
</evidence>
<evidence type="ECO:0000313" key="11">
    <source>
        <dbReference type="EMBL" id="KAK0741483.1"/>
    </source>
</evidence>
<feature type="signal peptide" evidence="9">
    <location>
        <begin position="1"/>
        <end position="22"/>
    </location>
</feature>
<reference evidence="11" key="1">
    <citation type="submission" date="2023-06" db="EMBL/GenBank/DDBJ databases">
        <title>Genome-scale phylogeny and comparative genomics of the fungal order Sordariales.</title>
        <authorList>
            <consortium name="Lawrence Berkeley National Laboratory"/>
            <person name="Hensen N."/>
            <person name="Bonometti L."/>
            <person name="Westerberg I."/>
            <person name="Brannstrom I.O."/>
            <person name="Guillou S."/>
            <person name="Cros-Aarteil S."/>
            <person name="Calhoun S."/>
            <person name="Haridas S."/>
            <person name="Kuo A."/>
            <person name="Mondo S."/>
            <person name="Pangilinan J."/>
            <person name="Riley R."/>
            <person name="LaButti K."/>
            <person name="Andreopoulos B."/>
            <person name="Lipzen A."/>
            <person name="Chen C."/>
            <person name="Yanf M."/>
            <person name="Daum C."/>
            <person name="Ng V."/>
            <person name="Clum A."/>
            <person name="Steindorff A."/>
            <person name="Ohm R."/>
            <person name="Martin F."/>
            <person name="Silar P."/>
            <person name="Natvig D."/>
            <person name="Lalanne C."/>
            <person name="Gautier V."/>
            <person name="Ament-velasquez S.L."/>
            <person name="Kruys A."/>
            <person name="Hutchinson M.I."/>
            <person name="Powell A.J."/>
            <person name="Barry K."/>
            <person name="Miller A.N."/>
            <person name="Grigoriev I.V."/>
            <person name="Debuchy R."/>
            <person name="Gladieux P."/>
            <person name="Thoren M.H."/>
            <person name="Johannesson H."/>
        </authorList>
    </citation>
    <scope>NUCLEOTIDE SEQUENCE</scope>
    <source>
        <strain evidence="11">SMH3187-1</strain>
    </source>
</reference>
<feature type="chain" id="PRO_5041248365" evidence="9">
    <location>
        <begin position="23"/>
        <end position="760"/>
    </location>
</feature>
<accession>A0AA40ELF5</accession>
<protein>
    <submittedName>
        <fullName evidence="11">Ferric reductase like transmembrane component-domain-containing protein</fullName>
    </submittedName>
</protein>
<comment type="caution">
    <text evidence="11">The sequence shown here is derived from an EMBL/GenBank/DDBJ whole genome shotgun (WGS) entry which is preliminary data.</text>
</comment>
<evidence type="ECO:0000256" key="2">
    <source>
        <dbReference type="ARBA" id="ARBA00022448"/>
    </source>
</evidence>
<keyword evidence="9" id="KW-0732">Signal</keyword>
<keyword evidence="12" id="KW-1185">Reference proteome</keyword>
<evidence type="ECO:0000313" key="12">
    <source>
        <dbReference type="Proteomes" id="UP001172155"/>
    </source>
</evidence>
<dbReference type="AlphaFoldDB" id="A0AA40ELF5"/>
<feature type="transmembrane region" description="Helical" evidence="8">
    <location>
        <begin position="328"/>
        <end position="347"/>
    </location>
</feature>
<feature type="domain" description="Ferric oxidoreductase" evidence="10">
    <location>
        <begin position="330"/>
        <end position="446"/>
    </location>
</feature>
<evidence type="ECO:0000259" key="10">
    <source>
        <dbReference type="Pfam" id="PF01794"/>
    </source>
</evidence>
<dbReference type="GO" id="GO:0006879">
    <property type="term" value="P:intracellular iron ion homeostasis"/>
    <property type="evidence" value="ECO:0007669"/>
    <property type="project" value="TreeGrafter"/>
</dbReference>
<evidence type="ECO:0000256" key="4">
    <source>
        <dbReference type="ARBA" id="ARBA00022989"/>
    </source>
</evidence>
<proteinExistence type="predicted"/>
<keyword evidence="2" id="KW-0813">Transport</keyword>
<keyword evidence="4 8" id="KW-1133">Transmembrane helix</keyword>
<dbReference type="PANTHER" id="PTHR32361">
    <property type="entry name" value="FERRIC/CUPRIC REDUCTASE TRANSMEMBRANE COMPONENT"/>
    <property type="match status" value="1"/>
</dbReference>
<feature type="compositionally biased region" description="Polar residues" evidence="7">
    <location>
        <begin position="578"/>
        <end position="590"/>
    </location>
</feature>
<name>A0AA40ELF5_9PEZI</name>
<evidence type="ECO:0000256" key="1">
    <source>
        <dbReference type="ARBA" id="ARBA00004141"/>
    </source>
</evidence>
<feature type="transmembrane region" description="Helical" evidence="8">
    <location>
        <begin position="463"/>
        <end position="481"/>
    </location>
</feature>
<dbReference type="InterPro" id="IPR013130">
    <property type="entry name" value="Fe3_Rdtase_TM_dom"/>
</dbReference>
<feature type="region of interest" description="Disordered" evidence="7">
    <location>
        <begin position="143"/>
        <end position="162"/>
    </location>
</feature>
<evidence type="ECO:0000256" key="7">
    <source>
        <dbReference type="SAM" id="MobiDB-lite"/>
    </source>
</evidence>
<evidence type="ECO:0000256" key="8">
    <source>
        <dbReference type="SAM" id="Phobius"/>
    </source>
</evidence>
<feature type="region of interest" description="Disordered" evidence="7">
    <location>
        <begin position="563"/>
        <end position="590"/>
    </location>
</feature>
<dbReference type="PANTHER" id="PTHR32361:SF9">
    <property type="entry name" value="FERRIC REDUCTASE TRANSMEMBRANE COMPONENT 3-RELATED"/>
    <property type="match status" value="1"/>
</dbReference>
<dbReference type="GO" id="GO:0006826">
    <property type="term" value="P:iron ion transport"/>
    <property type="evidence" value="ECO:0007669"/>
    <property type="project" value="TreeGrafter"/>
</dbReference>
<evidence type="ECO:0000256" key="6">
    <source>
        <dbReference type="ARBA" id="ARBA00023136"/>
    </source>
</evidence>
<sequence>MKPTTRALPVAVALLQATSVLGDGTGFIGAGKTLYHPTCSFACRQVVRGCPLLCTPTDSGGENHGTAHNPSTTPPECYLKDDAFLRTVALCIDNYCTLSDNPPLGLIEDYWASHLGTGTLGNYKYTPAVSYQDALAAARADEARTPTNSTTTTEDHSAHGTNHRRLKARHFMDHDHGPHVNSSLPIIKAKAPLNVTSFITPSDWQMQYNGLYDFETNENGHTTNTLAIMLVAIFLPVPLSLLRFVPGLAGSRAWTVFQSALVSPAVYGKSHREPVVGGFVMAPTRGQTMYIFIISLLNLVLWLAPFVYNHPQGIFGSREEQEMSIIGNRAGVMAMGNVVALFLFAARNNFLLWVTDWSYSTFLLLHRWLGYWAVFHTVVHSLMLWFYYRTYGDYQAELARSYWVFGICATAAVVAIFLLSLLPVRKHIYEFFLFVHIALALVFIITYYYHIWYVYEYNWGYEIYAFMAAGIWATDRLLRLVRIALRGYRTATVTVLQDTDGEYLRIKIHGVQLGEGVAYLSFPTLGWRVWESHPFSVVFNSSEVDESTVSAATALLPETKEIPSSESKEVTITEVPASPSSDNNSPVPKGPTTTFFARVRDGLTQNLALRANAGPASLGAVVDGPYHHSGNVTTLLKPCSNVVYLAGGVGITALLPYARSIAKPSQLFWSTRKAGLSTSMRTALSALPPTVEVDVSSSQRLDVISILEKAMAVGGLDGPVGIVVCGPPGMADDIRLKVVQLARSGAATRPYVLVDEAFGW</sequence>
<dbReference type="GO" id="GO:0015677">
    <property type="term" value="P:copper ion import"/>
    <property type="evidence" value="ECO:0007669"/>
    <property type="project" value="TreeGrafter"/>
</dbReference>
<feature type="transmembrane region" description="Helical" evidence="8">
    <location>
        <begin position="400"/>
        <end position="424"/>
    </location>
</feature>
<feature type="transmembrane region" description="Helical" evidence="8">
    <location>
        <begin position="431"/>
        <end position="451"/>
    </location>
</feature>
<dbReference type="Pfam" id="PF01794">
    <property type="entry name" value="Ferric_reduct"/>
    <property type="match status" value="1"/>
</dbReference>
<keyword evidence="3 8" id="KW-0812">Transmembrane</keyword>
<feature type="transmembrane region" description="Helical" evidence="8">
    <location>
        <begin position="368"/>
        <end position="388"/>
    </location>
</feature>
<feature type="transmembrane region" description="Helical" evidence="8">
    <location>
        <begin position="289"/>
        <end position="308"/>
    </location>
</feature>
<gene>
    <name evidence="11" type="ORF">B0T18DRAFT_330868</name>
</gene>
<dbReference type="Proteomes" id="UP001172155">
    <property type="component" value="Unassembled WGS sequence"/>
</dbReference>
<dbReference type="GO" id="GO:0000293">
    <property type="term" value="F:ferric-chelate reductase activity"/>
    <property type="evidence" value="ECO:0007669"/>
    <property type="project" value="TreeGrafter"/>
</dbReference>
<dbReference type="EMBL" id="JAUKUD010000006">
    <property type="protein sequence ID" value="KAK0741483.1"/>
    <property type="molecule type" value="Genomic_DNA"/>
</dbReference>
<comment type="subcellular location">
    <subcellularLocation>
        <location evidence="1">Membrane</location>
        <topology evidence="1">Multi-pass membrane protein</topology>
    </subcellularLocation>
</comment>
<dbReference type="InterPro" id="IPR039261">
    <property type="entry name" value="FNR_nucleotide-bd"/>
</dbReference>
<organism evidence="11 12">
    <name type="scientific">Schizothecium vesticola</name>
    <dbReference type="NCBI Taxonomy" id="314040"/>
    <lineage>
        <taxon>Eukaryota</taxon>
        <taxon>Fungi</taxon>
        <taxon>Dikarya</taxon>
        <taxon>Ascomycota</taxon>
        <taxon>Pezizomycotina</taxon>
        <taxon>Sordariomycetes</taxon>
        <taxon>Sordariomycetidae</taxon>
        <taxon>Sordariales</taxon>
        <taxon>Schizotheciaceae</taxon>
        <taxon>Schizothecium</taxon>
    </lineage>
</organism>